<feature type="transmembrane region" description="Helical" evidence="8">
    <location>
        <begin position="173"/>
        <end position="199"/>
    </location>
</feature>
<name>A0A538U5P9_UNCEI</name>
<evidence type="ECO:0000256" key="2">
    <source>
        <dbReference type="ARBA" id="ARBA00022475"/>
    </source>
</evidence>
<evidence type="ECO:0000256" key="3">
    <source>
        <dbReference type="ARBA" id="ARBA00022676"/>
    </source>
</evidence>
<reference evidence="10 11" key="1">
    <citation type="journal article" date="2019" name="Nat. Microbiol.">
        <title>Mediterranean grassland soil C-N compound turnover is dependent on rainfall and depth, and is mediated by genomically divergent microorganisms.</title>
        <authorList>
            <person name="Diamond S."/>
            <person name="Andeer P.F."/>
            <person name="Li Z."/>
            <person name="Crits-Christoph A."/>
            <person name="Burstein D."/>
            <person name="Anantharaman K."/>
            <person name="Lane K.R."/>
            <person name="Thomas B.C."/>
            <person name="Pan C."/>
            <person name="Northen T.R."/>
            <person name="Banfield J.F."/>
        </authorList>
    </citation>
    <scope>NUCLEOTIDE SEQUENCE [LARGE SCALE GENOMIC DNA]</scope>
    <source>
        <strain evidence="10">WS_10</strain>
    </source>
</reference>
<dbReference type="Pfam" id="PF13231">
    <property type="entry name" value="PMT_2"/>
    <property type="match status" value="1"/>
</dbReference>
<dbReference type="AlphaFoldDB" id="A0A538U5P9"/>
<evidence type="ECO:0000256" key="7">
    <source>
        <dbReference type="ARBA" id="ARBA00023136"/>
    </source>
</evidence>
<dbReference type="GO" id="GO:0005886">
    <property type="term" value="C:plasma membrane"/>
    <property type="evidence" value="ECO:0007669"/>
    <property type="project" value="UniProtKB-SubCell"/>
</dbReference>
<dbReference type="SUPFAM" id="SSF48452">
    <property type="entry name" value="TPR-like"/>
    <property type="match status" value="1"/>
</dbReference>
<proteinExistence type="predicted"/>
<dbReference type="InterPro" id="IPR050297">
    <property type="entry name" value="LipidA_mod_glycosyltrf_83"/>
</dbReference>
<organism evidence="10 11">
    <name type="scientific">Eiseniibacteriota bacterium</name>
    <dbReference type="NCBI Taxonomy" id="2212470"/>
    <lineage>
        <taxon>Bacteria</taxon>
        <taxon>Candidatus Eiseniibacteriota</taxon>
    </lineage>
</organism>
<keyword evidence="7 8" id="KW-0472">Membrane</keyword>
<feature type="domain" description="Glycosyltransferase RgtA/B/C/D-like" evidence="9">
    <location>
        <begin position="97"/>
        <end position="229"/>
    </location>
</feature>
<keyword evidence="3" id="KW-0328">Glycosyltransferase</keyword>
<feature type="transmembrane region" description="Helical" evidence="8">
    <location>
        <begin position="352"/>
        <end position="376"/>
    </location>
</feature>
<dbReference type="PANTHER" id="PTHR33908:SF3">
    <property type="entry name" value="UNDECAPRENYL PHOSPHATE-ALPHA-4-AMINO-4-DEOXY-L-ARABINOSE ARABINOSYL TRANSFERASE"/>
    <property type="match status" value="1"/>
</dbReference>
<dbReference type="Proteomes" id="UP000319836">
    <property type="component" value="Unassembled WGS sequence"/>
</dbReference>
<protein>
    <submittedName>
        <fullName evidence="10">Phospholipid carrier-dependent glycosyltransferase</fullName>
    </submittedName>
</protein>
<evidence type="ECO:0000256" key="6">
    <source>
        <dbReference type="ARBA" id="ARBA00022989"/>
    </source>
</evidence>
<dbReference type="GO" id="GO:0009103">
    <property type="term" value="P:lipopolysaccharide biosynthetic process"/>
    <property type="evidence" value="ECO:0007669"/>
    <property type="project" value="UniProtKB-ARBA"/>
</dbReference>
<evidence type="ECO:0000259" key="9">
    <source>
        <dbReference type="Pfam" id="PF13231"/>
    </source>
</evidence>
<feature type="transmembrane region" description="Helical" evidence="8">
    <location>
        <begin position="211"/>
        <end position="231"/>
    </location>
</feature>
<dbReference type="EMBL" id="VBPA01000160">
    <property type="protein sequence ID" value="TMQ71019.1"/>
    <property type="molecule type" value="Genomic_DNA"/>
</dbReference>
<feature type="transmembrane region" description="Helical" evidence="8">
    <location>
        <begin position="123"/>
        <end position="142"/>
    </location>
</feature>
<dbReference type="GO" id="GO:0016763">
    <property type="term" value="F:pentosyltransferase activity"/>
    <property type="evidence" value="ECO:0007669"/>
    <property type="project" value="TreeGrafter"/>
</dbReference>
<feature type="transmembrane region" description="Helical" evidence="8">
    <location>
        <begin position="292"/>
        <end position="313"/>
    </location>
</feature>
<gene>
    <name evidence="10" type="ORF">E6K80_06790</name>
</gene>
<dbReference type="PANTHER" id="PTHR33908">
    <property type="entry name" value="MANNOSYLTRANSFERASE YKCB-RELATED"/>
    <property type="match status" value="1"/>
</dbReference>
<accession>A0A538U5P9</accession>
<evidence type="ECO:0000313" key="10">
    <source>
        <dbReference type="EMBL" id="TMQ71019.1"/>
    </source>
</evidence>
<evidence type="ECO:0000313" key="11">
    <source>
        <dbReference type="Proteomes" id="UP000319836"/>
    </source>
</evidence>
<evidence type="ECO:0000256" key="8">
    <source>
        <dbReference type="SAM" id="Phobius"/>
    </source>
</evidence>
<dbReference type="GO" id="GO:0010041">
    <property type="term" value="P:response to iron(III) ion"/>
    <property type="evidence" value="ECO:0007669"/>
    <property type="project" value="TreeGrafter"/>
</dbReference>
<sequence length="732" mass="79285">MILALALGLRVWHLREGLPDFFEEAFPFRRAFEMAGWATGRTDWNPHAFHYPSLSFYLHLALQRIEYGIGHLLGAFRNPADFFVAYEVDPSPMALGARALGVAADLATIVAVARIGERLRRGAGLLAALLVAVSSVLIHQSRAIETDGLLTAFSVWALERMIVARVTGRATALVAAAVLTGLAAGTKYPAGLLVVPLAWSAWRGPSRGWRIPLALLGALLTFLVTSPYLLASAAEARFDLLRIADLVGQGQLGSFGRPSLLYYLRTFARDFGWLAPALLLASLAWLRRAPVAARGFTSVWLAMAAFAIPMLLGRVEFERYLAPVVPGAALLMAVAALALPDVVPRIGDGARVWLRAGLVMAIALPAALSGFAAAATGGDTTQARARADLEARVAPDQLLVQEAHGAPLRDRRDVQRVLSAPAFARADSSWRRRYAQLPVARAVRVPLLVAGRAVVLAQDARGRPHEIELFPSSADLDRVFYEPALYAGVDWMITSDAVRGRYEADPGRYRAQHLFYQLLDRTADSVTIIRSGGTVTGPEIRIYRLGARFHRATSSPLDPLWWTRDVPDRARVELERVMGAMGRPRADLDAPPTWVLGLGALFDKQIEPFAYPLALELADLGRCDPAMAMADAILRMDPGHVQATGIVATCAEAEGDLSRARDAIARLLAVRDPDARSLADIRLEYARLLAQTGARDEARRQLARVLLMPAGAGEAQQRARALLQALGGASTP</sequence>
<comment type="subcellular location">
    <subcellularLocation>
        <location evidence="1">Cell membrane</location>
        <topology evidence="1">Multi-pass membrane protein</topology>
    </subcellularLocation>
</comment>
<keyword evidence="6 8" id="KW-1133">Transmembrane helix</keyword>
<dbReference type="InterPro" id="IPR011990">
    <property type="entry name" value="TPR-like_helical_dom_sf"/>
</dbReference>
<feature type="transmembrane region" description="Helical" evidence="8">
    <location>
        <begin position="320"/>
        <end position="340"/>
    </location>
</feature>
<evidence type="ECO:0000256" key="5">
    <source>
        <dbReference type="ARBA" id="ARBA00022692"/>
    </source>
</evidence>
<keyword evidence="2" id="KW-1003">Cell membrane</keyword>
<evidence type="ECO:0000256" key="1">
    <source>
        <dbReference type="ARBA" id="ARBA00004651"/>
    </source>
</evidence>
<dbReference type="InterPro" id="IPR038731">
    <property type="entry name" value="RgtA/B/C-like"/>
</dbReference>
<dbReference type="Gene3D" id="1.25.40.10">
    <property type="entry name" value="Tetratricopeptide repeat domain"/>
    <property type="match status" value="1"/>
</dbReference>
<feature type="transmembrane region" description="Helical" evidence="8">
    <location>
        <begin position="267"/>
        <end position="286"/>
    </location>
</feature>
<comment type="caution">
    <text evidence="10">The sequence shown here is derived from an EMBL/GenBank/DDBJ whole genome shotgun (WGS) entry which is preliminary data.</text>
</comment>
<keyword evidence="5 8" id="KW-0812">Transmembrane</keyword>
<keyword evidence="4 10" id="KW-0808">Transferase</keyword>
<evidence type="ECO:0000256" key="4">
    <source>
        <dbReference type="ARBA" id="ARBA00022679"/>
    </source>
</evidence>